<evidence type="ECO:0000313" key="4">
    <source>
        <dbReference type="Proteomes" id="UP001054252"/>
    </source>
</evidence>
<dbReference type="InterPro" id="IPR036397">
    <property type="entry name" value="RNaseH_sf"/>
</dbReference>
<dbReference type="Proteomes" id="UP001054252">
    <property type="component" value="Unassembled WGS sequence"/>
</dbReference>
<dbReference type="SUPFAM" id="SSF53098">
    <property type="entry name" value="Ribonuclease H-like"/>
    <property type="match status" value="1"/>
</dbReference>
<accession>A0AAV5HJI4</accession>
<keyword evidence="4" id="KW-1185">Reference proteome</keyword>
<sequence length="623" mass="70150">MVAALLQLQRRLFCSKVSQTHRQQRQWSVKQVTKSNFKDSLEEFSTHLSSSDFIAVSLQNTGSFNAPWHRVSPFDTPDTAYLKARYAADRFQLLQFAVCPFKITDGSKVTAHPYNFHLFPRDELNLGMPSYSFSCQPSFLTAMARQGFDFNACINDGISYLSRAQESVAKVRMGNPIPICNFMQSSTTPPTVADSIFKERIKSRLKHWKHGLDNSSMKTEEALVSSLRKLISGFEQYSSRPCITIDVCSDRQVQLVIEVVGEFSDDLVPLILPSKGGEVQSVRVVLTSSKEDKDLLEREIQNLEYNHNQKVRGFREVIDLISASQKPVVSHNTLNDFSFIHSKFIAPLPPSLNEFVSSLSMVFPSIFDINHLMKETGALEKCTNLFAAKSYLKNRFFVPIDIDVQHQALSNEGKIHGQNVVRICQLFAKLCSVLRITSTAMELGNKHVASGLEGYANIFNSFSRRPQEPVDGDIRVWTKSPRKASCEDLVFLWGFGDRLSTRMLKGLLQGAHDIFSEEFDVRLVDNSCAIVVFWQSGLAQSFLDAMNSDKISGSLRDMVSEGLRAVGYGTYKRACELGLWEVDLADSLEKAMDDVDCSDKSDSDTKPSEIYWCNDLMINLDDL</sequence>
<organism evidence="3 4">
    <name type="scientific">Rubroshorea leprosula</name>
    <dbReference type="NCBI Taxonomy" id="152421"/>
    <lineage>
        <taxon>Eukaryota</taxon>
        <taxon>Viridiplantae</taxon>
        <taxon>Streptophyta</taxon>
        <taxon>Embryophyta</taxon>
        <taxon>Tracheophyta</taxon>
        <taxon>Spermatophyta</taxon>
        <taxon>Magnoliopsida</taxon>
        <taxon>eudicotyledons</taxon>
        <taxon>Gunneridae</taxon>
        <taxon>Pentapetalae</taxon>
        <taxon>rosids</taxon>
        <taxon>malvids</taxon>
        <taxon>Malvales</taxon>
        <taxon>Dipterocarpaceae</taxon>
        <taxon>Rubroshorea</taxon>
    </lineage>
</organism>
<dbReference type="InterPro" id="IPR006941">
    <property type="entry name" value="RNase_CAF1"/>
</dbReference>
<evidence type="ECO:0000256" key="1">
    <source>
        <dbReference type="ARBA" id="ARBA00001968"/>
    </source>
</evidence>
<evidence type="ECO:0000256" key="2">
    <source>
        <dbReference type="ARBA" id="ARBA00008372"/>
    </source>
</evidence>
<reference evidence="3 4" key="1">
    <citation type="journal article" date="2021" name="Commun. Biol.">
        <title>The genome of Shorea leprosula (Dipterocarpaceae) highlights the ecological relevance of drought in aseasonal tropical rainforests.</title>
        <authorList>
            <person name="Ng K.K.S."/>
            <person name="Kobayashi M.J."/>
            <person name="Fawcett J.A."/>
            <person name="Hatakeyama M."/>
            <person name="Paape T."/>
            <person name="Ng C.H."/>
            <person name="Ang C.C."/>
            <person name="Tnah L.H."/>
            <person name="Lee C.T."/>
            <person name="Nishiyama T."/>
            <person name="Sese J."/>
            <person name="O'Brien M.J."/>
            <person name="Copetti D."/>
            <person name="Mohd Noor M.I."/>
            <person name="Ong R.C."/>
            <person name="Putra M."/>
            <person name="Sireger I.Z."/>
            <person name="Indrioko S."/>
            <person name="Kosugi Y."/>
            <person name="Izuno A."/>
            <person name="Isagi Y."/>
            <person name="Lee S.L."/>
            <person name="Shimizu K.K."/>
        </authorList>
    </citation>
    <scope>NUCLEOTIDE SEQUENCE [LARGE SCALE GENOMIC DNA]</scope>
    <source>
        <strain evidence="3">214</strain>
    </source>
</reference>
<dbReference type="GO" id="GO:0000175">
    <property type="term" value="F:3'-5'-RNA exonuclease activity"/>
    <property type="evidence" value="ECO:0007669"/>
    <property type="project" value="TreeGrafter"/>
</dbReference>
<protein>
    <submittedName>
        <fullName evidence="3">Uncharacterized protein</fullName>
    </submittedName>
</protein>
<dbReference type="GO" id="GO:0003723">
    <property type="term" value="F:RNA binding"/>
    <property type="evidence" value="ECO:0007669"/>
    <property type="project" value="TreeGrafter"/>
</dbReference>
<dbReference type="InterPro" id="IPR012337">
    <property type="entry name" value="RNaseH-like_sf"/>
</dbReference>
<dbReference type="PANTHER" id="PTHR15092">
    <property type="entry name" value="POLY A -SPECIFIC RIBONUCLEASE/TARGET OF EGR1, MEMBER 1"/>
    <property type="match status" value="1"/>
</dbReference>
<name>A0AAV5HJI4_9ROSI</name>
<evidence type="ECO:0000313" key="3">
    <source>
        <dbReference type="EMBL" id="GKU85903.1"/>
    </source>
</evidence>
<dbReference type="Gene3D" id="3.30.420.10">
    <property type="entry name" value="Ribonuclease H-like superfamily/Ribonuclease H"/>
    <property type="match status" value="2"/>
</dbReference>
<proteinExistence type="inferred from homology"/>
<dbReference type="InterPro" id="IPR051181">
    <property type="entry name" value="CAF1_poly(A)_ribonucleases"/>
</dbReference>
<comment type="similarity">
    <text evidence="2">Belongs to the CAF1 family.</text>
</comment>
<comment type="caution">
    <text evidence="3">The sequence shown here is derived from an EMBL/GenBank/DDBJ whole genome shotgun (WGS) entry which is preliminary data.</text>
</comment>
<dbReference type="AlphaFoldDB" id="A0AAV5HJI4"/>
<gene>
    <name evidence="3" type="ORF">SLEP1_g505</name>
</gene>
<dbReference type="PANTHER" id="PTHR15092:SF42">
    <property type="entry name" value="POLY(A)-SPECIFIC RIBONUCLEASE PARN-LIKE"/>
    <property type="match status" value="1"/>
</dbReference>
<dbReference type="Pfam" id="PF04857">
    <property type="entry name" value="CAF1"/>
    <property type="match status" value="1"/>
</dbReference>
<dbReference type="EMBL" id="BPVZ01000001">
    <property type="protein sequence ID" value="GKU85903.1"/>
    <property type="molecule type" value="Genomic_DNA"/>
</dbReference>
<comment type="cofactor">
    <cofactor evidence="1">
        <name>a divalent metal cation</name>
        <dbReference type="ChEBI" id="CHEBI:60240"/>
    </cofactor>
</comment>